<feature type="domain" description="Mannitol dehydrogenase N-terminal" evidence="2">
    <location>
        <begin position="24"/>
        <end position="268"/>
    </location>
</feature>
<evidence type="ECO:0000256" key="1">
    <source>
        <dbReference type="ARBA" id="ARBA00023002"/>
    </source>
</evidence>
<sequence length="484" mass="52080">MQTLAALPATVARPAYDRARITPGIVHLGIGAFHRAHQAVVIDDRLNAGETSWGIIGASLRSPDTRDALNPQDGLYTLAVRSAAPPQYRLIGSISDVLVAPEDPEALLARLADPAIRIVSLTVTEKGYCHDPATGSLNEDHPDVRHDLTAALPRSAPGYLVEALARRRKAGLKPFTVLCCDNLPSNGATVKRVLTRFATLRDPDLGRWLADELACPSTMVDRIVPATTDEDRAQVSQALGLIDAWPVMAEPFWQWVVEDHFPTGRPDLAASGVELVKDVAPFELMKLRLLNGSHSTLAYLGYLSGRETIADAVGRDVLRKVVSRLMEEATVTLKPLPGFDLDAYKASLLNRFANPALRHRTWQIAMDGSQKLPPRLVAISRDRLVRGLPVGVAALGIAAWMRYVAGPDEAGRPIDLRDPMADRLKALAAGAGGDPAKLAKALLGVEAIFGADLPADPRFSAEVARHLAGLMTQGAERTAEMVIG</sequence>
<dbReference type="KEGG" id="paqt:E8L99_07930"/>
<dbReference type="PANTHER" id="PTHR43362:SF1">
    <property type="entry name" value="MANNITOL DEHYDROGENASE 2-RELATED"/>
    <property type="match status" value="1"/>
</dbReference>
<dbReference type="Gene3D" id="3.40.50.720">
    <property type="entry name" value="NAD(P)-binding Rossmann-like Domain"/>
    <property type="match status" value="1"/>
</dbReference>
<evidence type="ECO:0000259" key="3">
    <source>
        <dbReference type="Pfam" id="PF08125"/>
    </source>
</evidence>
<dbReference type="InterPro" id="IPR050988">
    <property type="entry name" value="Mannitol_DH/Oxidoreductase"/>
</dbReference>
<gene>
    <name evidence="4" type="ORF">E8L99_07930</name>
</gene>
<dbReference type="SUPFAM" id="SSF48179">
    <property type="entry name" value="6-phosphogluconate dehydrogenase C-terminal domain-like"/>
    <property type="match status" value="1"/>
</dbReference>
<feature type="domain" description="Mannitol dehydrogenase C-terminal" evidence="3">
    <location>
        <begin position="278"/>
        <end position="468"/>
    </location>
</feature>
<dbReference type="InterPro" id="IPR013118">
    <property type="entry name" value="Mannitol_DH_C"/>
</dbReference>
<dbReference type="Gene3D" id="1.10.1040.10">
    <property type="entry name" value="N-(1-d-carboxylethyl)-l-norvaline Dehydrogenase, domain 2"/>
    <property type="match status" value="1"/>
</dbReference>
<accession>A0A4D7QKC9</accession>
<organism evidence="4 5">
    <name type="scientific">Phreatobacter aquaticus</name>
    <dbReference type="NCBI Taxonomy" id="2570229"/>
    <lineage>
        <taxon>Bacteria</taxon>
        <taxon>Pseudomonadati</taxon>
        <taxon>Pseudomonadota</taxon>
        <taxon>Alphaproteobacteria</taxon>
        <taxon>Hyphomicrobiales</taxon>
        <taxon>Phreatobacteraceae</taxon>
        <taxon>Phreatobacter</taxon>
    </lineage>
</organism>
<dbReference type="Proteomes" id="UP000298588">
    <property type="component" value="Chromosome"/>
</dbReference>
<protein>
    <submittedName>
        <fullName evidence="4">Mannitol dehydrogenase family protein</fullName>
    </submittedName>
</protein>
<reference evidence="4 5" key="1">
    <citation type="submission" date="2019-04" db="EMBL/GenBank/DDBJ databases">
        <title>Phreatobacter aquaticus sp. nov.</title>
        <authorList>
            <person name="Choi A."/>
            <person name="Baek K."/>
        </authorList>
    </citation>
    <scope>NUCLEOTIDE SEQUENCE [LARGE SCALE GENOMIC DNA]</scope>
    <source>
        <strain evidence="4 5">NMCR1094</strain>
    </source>
</reference>
<dbReference type="PRINTS" id="PR00084">
    <property type="entry name" value="MTLDHDRGNASE"/>
</dbReference>
<evidence type="ECO:0000313" key="5">
    <source>
        <dbReference type="Proteomes" id="UP000298588"/>
    </source>
</evidence>
<dbReference type="Pfam" id="PF01232">
    <property type="entry name" value="Mannitol_dh"/>
    <property type="match status" value="1"/>
</dbReference>
<dbReference type="InterPro" id="IPR036291">
    <property type="entry name" value="NAD(P)-bd_dom_sf"/>
</dbReference>
<dbReference type="PANTHER" id="PTHR43362">
    <property type="entry name" value="MANNITOL DEHYDROGENASE DSF1-RELATED"/>
    <property type="match status" value="1"/>
</dbReference>
<dbReference type="InterPro" id="IPR008927">
    <property type="entry name" value="6-PGluconate_DH-like_C_sf"/>
</dbReference>
<keyword evidence="1" id="KW-0560">Oxidoreductase</keyword>
<proteinExistence type="predicted"/>
<dbReference type="EMBL" id="CP039865">
    <property type="protein sequence ID" value="QCK85697.1"/>
    <property type="molecule type" value="Genomic_DNA"/>
</dbReference>
<dbReference type="OrthoDB" id="271711at2"/>
<dbReference type="InterPro" id="IPR013131">
    <property type="entry name" value="Mannitol_DH_N"/>
</dbReference>
<dbReference type="InterPro" id="IPR013328">
    <property type="entry name" value="6PGD_dom2"/>
</dbReference>
<evidence type="ECO:0000259" key="2">
    <source>
        <dbReference type="Pfam" id="PF01232"/>
    </source>
</evidence>
<dbReference type="Pfam" id="PF08125">
    <property type="entry name" value="Mannitol_dh_C"/>
    <property type="match status" value="1"/>
</dbReference>
<dbReference type="InterPro" id="IPR000669">
    <property type="entry name" value="Mannitol_DH"/>
</dbReference>
<evidence type="ECO:0000313" key="4">
    <source>
        <dbReference type="EMBL" id="QCK85697.1"/>
    </source>
</evidence>
<name>A0A4D7QKC9_9HYPH</name>
<dbReference type="SUPFAM" id="SSF51735">
    <property type="entry name" value="NAD(P)-binding Rossmann-fold domains"/>
    <property type="match status" value="1"/>
</dbReference>
<dbReference type="AlphaFoldDB" id="A0A4D7QKC9"/>
<dbReference type="RefSeq" id="WP_137099031.1">
    <property type="nucleotide sequence ID" value="NZ_CP039865.1"/>
</dbReference>
<keyword evidence="5" id="KW-1185">Reference proteome</keyword>
<dbReference type="GO" id="GO:0016616">
    <property type="term" value="F:oxidoreductase activity, acting on the CH-OH group of donors, NAD or NADP as acceptor"/>
    <property type="evidence" value="ECO:0007669"/>
    <property type="project" value="TreeGrafter"/>
</dbReference>